<comment type="similarity">
    <text evidence="3">Belongs to the BRI3 family.</text>
</comment>
<evidence type="ECO:0000256" key="6">
    <source>
        <dbReference type="ARBA" id="ARBA00022989"/>
    </source>
</evidence>
<protein>
    <recommendedName>
        <fullName evidence="9">Membrane protein BRI3</fullName>
    </recommendedName>
    <alternativeName>
        <fullName evidence="10">Brain protein I3</fullName>
    </alternativeName>
</protein>
<keyword evidence="6 13" id="KW-1133">Transmembrane helix</keyword>
<dbReference type="Pfam" id="PF10164">
    <property type="entry name" value="BRI3"/>
    <property type="match status" value="1"/>
</dbReference>
<keyword evidence="4" id="KW-0963">Cytoplasm</keyword>
<name>E9GAG2_DAPPU</name>
<organism evidence="14 15">
    <name type="scientific">Daphnia pulex</name>
    <name type="common">Water flea</name>
    <dbReference type="NCBI Taxonomy" id="6669"/>
    <lineage>
        <taxon>Eukaryota</taxon>
        <taxon>Metazoa</taxon>
        <taxon>Ecdysozoa</taxon>
        <taxon>Arthropoda</taxon>
        <taxon>Crustacea</taxon>
        <taxon>Branchiopoda</taxon>
        <taxon>Diplostraca</taxon>
        <taxon>Cladocera</taxon>
        <taxon>Anomopoda</taxon>
        <taxon>Daphniidae</taxon>
        <taxon>Daphnia</taxon>
    </lineage>
</organism>
<gene>
    <name evidence="14" type="ORF">DAPPUDRAFT_301826</name>
</gene>
<dbReference type="PANTHER" id="PTHR13551:SF1">
    <property type="entry name" value="MEMBRANE PROTEIN BRI3"/>
    <property type="match status" value="1"/>
</dbReference>
<dbReference type="KEGG" id="dpx:DAPPUDRAFT_301826"/>
<dbReference type="InterPro" id="IPR019317">
    <property type="entry name" value="BRI3"/>
</dbReference>
<feature type="compositionally biased region" description="Polar residues" evidence="12">
    <location>
        <begin position="22"/>
        <end position="80"/>
    </location>
</feature>
<evidence type="ECO:0000256" key="12">
    <source>
        <dbReference type="SAM" id="MobiDB-lite"/>
    </source>
</evidence>
<accession>E9GAG2</accession>
<dbReference type="PANTHER" id="PTHR13551">
    <property type="entry name" value="BRAIN PROTEIN I3"/>
    <property type="match status" value="1"/>
</dbReference>
<dbReference type="InParanoid" id="E9GAG2"/>
<dbReference type="PhylomeDB" id="E9GAG2"/>
<keyword evidence="7 13" id="KW-0472">Membrane</keyword>
<reference evidence="14 15" key="1">
    <citation type="journal article" date="2011" name="Science">
        <title>The ecoresponsive genome of Daphnia pulex.</title>
        <authorList>
            <person name="Colbourne J.K."/>
            <person name="Pfrender M.E."/>
            <person name="Gilbert D."/>
            <person name="Thomas W.K."/>
            <person name="Tucker A."/>
            <person name="Oakley T.H."/>
            <person name="Tokishita S."/>
            <person name="Aerts A."/>
            <person name="Arnold G.J."/>
            <person name="Basu M.K."/>
            <person name="Bauer D.J."/>
            <person name="Caceres C.E."/>
            <person name="Carmel L."/>
            <person name="Casola C."/>
            <person name="Choi J.H."/>
            <person name="Detter J.C."/>
            <person name="Dong Q."/>
            <person name="Dusheyko S."/>
            <person name="Eads B.D."/>
            <person name="Frohlich T."/>
            <person name="Geiler-Samerotte K.A."/>
            <person name="Gerlach D."/>
            <person name="Hatcher P."/>
            <person name="Jogdeo S."/>
            <person name="Krijgsveld J."/>
            <person name="Kriventseva E.V."/>
            <person name="Kultz D."/>
            <person name="Laforsch C."/>
            <person name="Lindquist E."/>
            <person name="Lopez J."/>
            <person name="Manak J.R."/>
            <person name="Muller J."/>
            <person name="Pangilinan J."/>
            <person name="Patwardhan R.P."/>
            <person name="Pitluck S."/>
            <person name="Pritham E.J."/>
            <person name="Rechtsteiner A."/>
            <person name="Rho M."/>
            <person name="Rogozin I.B."/>
            <person name="Sakarya O."/>
            <person name="Salamov A."/>
            <person name="Schaack S."/>
            <person name="Shapiro H."/>
            <person name="Shiga Y."/>
            <person name="Skalitzky C."/>
            <person name="Smith Z."/>
            <person name="Souvorov A."/>
            <person name="Sung W."/>
            <person name="Tang Z."/>
            <person name="Tsuchiya D."/>
            <person name="Tu H."/>
            <person name="Vos H."/>
            <person name="Wang M."/>
            <person name="Wolf Y.I."/>
            <person name="Yamagata H."/>
            <person name="Yamada T."/>
            <person name="Ye Y."/>
            <person name="Shaw J.R."/>
            <person name="Andrews J."/>
            <person name="Crease T.J."/>
            <person name="Tang H."/>
            <person name="Lucas S.M."/>
            <person name="Robertson H.M."/>
            <person name="Bork P."/>
            <person name="Koonin E.V."/>
            <person name="Zdobnov E.M."/>
            <person name="Grigoriev I.V."/>
            <person name="Lynch M."/>
            <person name="Boore J.L."/>
        </authorList>
    </citation>
    <scope>NUCLEOTIDE SEQUENCE [LARGE SCALE GENOMIC DNA]</scope>
</reference>
<dbReference type="OrthoDB" id="2564984at2759"/>
<keyword evidence="8" id="KW-0458">Lysosome</keyword>
<dbReference type="GO" id="GO:0005765">
    <property type="term" value="C:lysosomal membrane"/>
    <property type="evidence" value="ECO:0007669"/>
    <property type="project" value="UniProtKB-SubCell"/>
</dbReference>
<dbReference type="Proteomes" id="UP000000305">
    <property type="component" value="Unassembled WGS sequence"/>
</dbReference>
<evidence type="ECO:0000313" key="15">
    <source>
        <dbReference type="Proteomes" id="UP000000305"/>
    </source>
</evidence>
<evidence type="ECO:0000256" key="2">
    <source>
        <dbReference type="ARBA" id="ARBA00004556"/>
    </source>
</evidence>
<evidence type="ECO:0000313" key="14">
    <source>
        <dbReference type="EMBL" id="EFX83234.1"/>
    </source>
</evidence>
<dbReference type="EMBL" id="GL732537">
    <property type="protein sequence ID" value="EFX83234.1"/>
    <property type="molecule type" value="Genomic_DNA"/>
</dbReference>
<keyword evidence="15" id="KW-1185">Reference proteome</keyword>
<feature type="region of interest" description="Disordered" evidence="12">
    <location>
        <begin position="1"/>
        <end position="96"/>
    </location>
</feature>
<evidence type="ECO:0000256" key="3">
    <source>
        <dbReference type="ARBA" id="ARBA00008090"/>
    </source>
</evidence>
<comment type="subunit">
    <text evidence="11">Interacts with BRI3BP. Interacts with MGAT1 and IFITM3.</text>
</comment>
<evidence type="ECO:0000256" key="1">
    <source>
        <dbReference type="ARBA" id="ARBA00004155"/>
    </source>
</evidence>
<sequence>MEPENPPKYSEIFLNVPDLPSVSPTVHTGSADNQQTGVNRNQHFPNSPSFPARTETNGTGTSSVLPPTGQSVLSDSNQHSNGKRNPHFPNSPTFPASSSPNMVTVVNVDNISTQPVYLPSTQQQYTYSQPVVGHIGGVCPSCRIGYLQEKFTWFGWCCCFFCFPIGLICLFTVKERVCCNCGIIVRDC</sequence>
<evidence type="ECO:0000256" key="10">
    <source>
        <dbReference type="ARBA" id="ARBA00035449"/>
    </source>
</evidence>
<evidence type="ECO:0000256" key="9">
    <source>
        <dbReference type="ARBA" id="ARBA00035284"/>
    </source>
</evidence>
<feature type="transmembrane region" description="Helical" evidence="13">
    <location>
        <begin position="153"/>
        <end position="173"/>
    </location>
</feature>
<evidence type="ECO:0000256" key="11">
    <source>
        <dbReference type="ARBA" id="ARBA00046593"/>
    </source>
</evidence>
<comment type="subcellular location">
    <subcellularLocation>
        <location evidence="2">Cytoplasm</location>
        <location evidence="2">Perinuclear region</location>
    </subcellularLocation>
    <subcellularLocation>
        <location evidence="1">Lysosome membrane</location>
        <topology evidence="1">Multi-pass membrane protein</topology>
    </subcellularLocation>
</comment>
<evidence type="ECO:0000256" key="5">
    <source>
        <dbReference type="ARBA" id="ARBA00022692"/>
    </source>
</evidence>
<proteinExistence type="inferred from homology"/>
<keyword evidence="5 13" id="KW-0812">Transmembrane</keyword>
<evidence type="ECO:0000256" key="8">
    <source>
        <dbReference type="ARBA" id="ARBA00023228"/>
    </source>
</evidence>
<evidence type="ECO:0000256" key="13">
    <source>
        <dbReference type="SAM" id="Phobius"/>
    </source>
</evidence>
<evidence type="ECO:0000256" key="4">
    <source>
        <dbReference type="ARBA" id="ARBA00022490"/>
    </source>
</evidence>
<dbReference type="GO" id="GO:0048471">
    <property type="term" value="C:perinuclear region of cytoplasm"/>
    <property type="evidence" value="ECO:0007669"/>
    <property type="project" value="UniProtKB-SubCell"/>
</dbReference>
<dbReference type="AlphaFoldDB" id="E9GAG2"/>
<evidence type="ECO:0000256" key="7">
    <source>
        <dbReference type="ARBA" id="ARBA00023136"/>
    </source>
</evidence>
<dbReference type="HOGENOM" id="CLU_1442447_0_0_1"/>